<evidence type="ECO:0000313" key="2">
    <source>
        <dbReference type="Proteomes" id="UP000265618"/>
    </source>
</evidence>
<reference evidence="1 2" key="1">
    <citation type="journal article" date="2018" name="PLoS ONE">
        <title>The draft genome of Kipferlia bialata reveals reductive genome evolution in fornicate parasites.</title>
        <authorList>
            <person name="Tanifuji G."/>
            <person name="Takabayashi S."/>
            <person name="Kume K."/>
            <person name="Takagi M."/>
            <person name="Nakayama T."/>
            <person name="Kamikawa R."/>
            <person name="Inagaki Y."/>
            <person name="Hashimoto T."/>
        </authorList>
    </citation>
    <scope>NUCLEOTIDE SEQUENCE [LARGE SCALE GENOMIC DNA]</scope>
    <source>
        <strain evidence="1">NY0173</strain>
    </source>
</reference>
<gene>
    <name evidence="1" type="ORF">KIPB_017220</name>
</gene>
<dbReference type="EMBL" id="BDIP01011290">
    <property type="protein sequence ID" value="GCA65481.1"/>
    <property type="molecule type" value="Genomic_DNA"/>
</dbReference>
<organism evidence="1 2">
    <name type="scientific">Kipferlia bialata</name>
    <dbReference type="NCBI Taxonomy" id="797122"/>
    <lineage>
        <taxon>Eukaryota</taxon>
        <taxon>Metamonada</taxon>
        <taxon>Carpediemonas-like organisms</taxon>
        <taxon>Kipferlia</taxon>
    </lineage>
</organism>
<dbReference type="Proteomes" id="UP000265618">
    <property type="component" value="Unassembled WGS sequence"/>
</dbReference>
<feature type="non-terminal residue" evidence="1">
    <location>
        <position position="47"/>
    </location>
</feature>
<keyword evidence="2" id="KW-1185">Reference proteome</keyword>
<evidence type="ECO:0000313" key="1">
    <source>
        <dbReference type="EMBL" id="GCA65481.1"/>
    </source>
</evidence>
<comment type="caution">
    <text evidence="1">The sequence shown here is derived from an EMBL/GenBank/DDBJ whole genome shotgun (WGS) entry which is preliminary data.</text>
</comment>
<dbReference type="AlphaFoldDB" id="A0A391NWL6"/>
<name>A0A391NWL6_9EUKA</name>
<sequence>MAEDSDPSVDVDMIGSGTDMVVDAGVDRESHILQCLCCQNGHNTCYQ</sequence>
<protein>
    <submittedName>
        <fullName evidence="1">Uncharacterized protein</fullName>
    </submittedName>
</protein>
<accession>A0A391NWL6</accession>
<proteinExistence type="predicted"/>